<dbReference type="NCBIfam" id="TIGR04267">
    <property type="entry name" value="mod_HExxH"/>
    <property type="match status" value="1"/>
</dbReference>
<accession>A0ABS1WAR2</accession>
<protein>
    <submittedName>
        <fullName evidence="1">Uncharacterized protein</fullName>
    </submittedName>
</protein>
<dbReference type="EMBL" id="JADWVN010000013">
    <property type="protein sequence ID" value="MBL7526442.1"/>
    <property type="molecule type" value="Genomic_DNA"/>
</dbReference>
<evidence type="ECO:0000313" key="2">
    <source>
        <dbReference type="Proteomes" id="UP000809910"/>
    </source>
</evidence>
<sequence>MGTIVIAPKTTWCLADYVENLIHEMSHIDLFIRQLIDPIVEKNVLLDSPLRKSKRPTIGVFHAASVLSRVVQLLSALLNDQYETELTRVRLSNNYQNLKAALDTLKNAQFLTNVAKMLLEEMNEHSLLYREFLL</sequence>
<gene>
    <name evidence="1" type="ORF">I5282_07645</name>
</gene>
<reference evidence="1 2" key="1">
    <citation type="submission" date="2020-12" db="EMBL/GenBank/DDBJ databases">
        <title>WGS of Legionella: environmental sample.</title>
        <authorList>
            <person name="Cristino S."/>
            <person name="Girolamini L."/>
            <person name="Salaris S."/>
            <person name="Pascale M.R."/>
            <person name="Mazzotta M."/>
            <person name="Orsini M."/>
            <person name="Grottola A."/>
        </authorList>
    </citation>
    <scope>NUCLEOTIDE SEQUENCE [LARGE SCALE GENOMIC DNA]</scope>
    <source>
        <strain evidence="1 2">30cs62</strain>
    </source>
</reference>
<proteinExistence type="predicted"/>
<dbReference type="Proteomes" id="UP000809910">
    <property type="component" value="Unassembled WGS sequence"/>
</dbReference>
<keyword evidence="2" id="KW-1185">Reference proteome</keyword>
<evidence type="ECO:0000313" key="1">
    <source>
        <dbReference type="EMBL" id="MBL7526442.1"/>
    </source>
</evidence>
<name>A0ABS1WAR2_9GAMM</name>
<comment type="caution">
    <text evidence="1">The sequence shown here is derived from an EMBL/GenBank/DDBJ whole genome shotgun (WGS) entry which is preliminary data.</text>
</comment>
<organism evidence="1 2">
    <name type="scientific">Legionella bononiensis</name>
    <dbReference type="NCBI Taxonomy" id="2793102"/>
    <lineage>
        <taxon>Bacteria</taxon>
        <taxon>Pseudomonadati</taxon>
        <taxon>Pseudomonadota</taxon>
        <taxon>Gammaproteobacteria</taxon>
        <taxon>Legionellales</taxon>
        <taxon>Legionellaceae</taxon>
        <taxon>Legionella</taxon>
    </lineage>
</organism>
<dbReference type="InterPro" id="IPR026337">
    <property type="entry name" value="AKG_HExxH"/>
</dbReference>